<comment type="function">
    <text evidence="3">tRNA nucleus export receptor which facilitates tRNA translocation across the nuclear pore complex. Involved in pre-tRNA splicing, probably by affecting the interaction of pre-tRNA with splicing endonuclease.</text>
</comment>
<dbReference type="GO" id="GO:0042565">
    <property type="term" value="C:RNA nuclear export complex"/>
    <property type="evidence" value="ECO:0007669"/>
    <property type="project" value="TreeGrafter"/>
</dbReference>
<dbReference type="GO" id="GO:0031267">
    <property type="term" value="F:small GTPase binding"/>
    <property type="evidence" value="ECO:0007669"/>
    <property type="project" value="InterPro"/>
</dbReference>
<feature type="region of interest" description="Disordered" evidence="4">
    <location>
        <begin position="1222"/>
        <end position="1264"/>
    </location>
</feature>
<dbReference type="EMBL" id="JAAVMX010000002">
    <property type="protein sequence ID" value="KAF4512178.1"/>
    <property type="molecule type" value="Genomic_DNA"/>
</dbReference>
<dbReference type="GO" id="GO:0006405">
    <property type="term" value="P:RNA export from nucleus"/>
    <property type="evidence" value="ECO:0007669"/>
    <property type="project" value="TreeGrafter"/>
</dbReference>
<dbReference type="InterPro" id="IPR001494">
    <property type="entry name" value="Importin-beta_N"/>
</dbReference>
<dbReference type="GO" id="GO:0005634">
    <property type="term" value="C:nucleus"/>
    <property type="evidence" value="ECO:0007669"/>
    <property type="project" value="TreeGrafter"/>
</dbReference>
<dbReference type="InterPro" id="IPR045065">
    <property type="entry name" value="XPO1/5"/>
</dbReference>
<keyword evidence="2" id="KW-0819">tRNA processing</keyword>
<dbReference type="PANTHER" id="PTHR11223:SF3">
    <property type="entry name" value="EXPORTIN-5"/>
    <property type="match status" value="1"/>
</dbReference>
<dbReference type="Pfam" id="PF08389">
    <property type="entry name" value="Xpo1"/>
    <property type="match status" value="1"/>
</dbReference>
<dbReference type="AlphaFoldDB" id="A0A8H4V8U1"/>
<gene>
    <name evidence="6" type="ORF">G6O67_001352</name>
</gene>
<evidence type="ECO:0000259" key="5">
    <source>
        <dbReference type="PROSITE" id="PS50166"/>
    </source>
</evidence>
<protein>
    <recommendedName>
        <fullName evidence="5">Importin N-terminal domain-containing protein</fullName>
    </recommendedName>
</protein>
<dbReference type="InterPro" id="IPR045478">
    <property type="entry name" value="Exportin-5_C"/>
</dbReference>
<sequence>MSANGGPLPPEGTSSNGGDVDILLRMHEALEVVHNPYSGNDSRRQAQSFLEVVKDVPEAPIQGYRLASDKSRPPVVRHYALSLLEHAIRYSWSSYSQEQAAALRGWVLDLSQAVSREDPSYLRNKAAQLWVEVAKRCWGAEWMDMDAMLVQLWQVQDSAAHKELVMFVLETLSDEVFTGDDSVVAMREGVLSKACVEIFSPAAVLTESFPNRQPGPDVRHGHEGWLSRVSEFLGYCINANAEDNDEVKSCTVKGFSVLLSLMPWAIPKAIAAAQCVTVMTAGLASSHVDVQKAALEALHSLYGRANFTDEEFIQLVAPMYSGASVQLCKRLFEWAVVDPTDIDEDKYQIVKKLSEMLSSLGDYFERKFSKVPSDAASTEFLQLLIQVVQSPSLMVSIPVLVTWTKLLGHRTVGQSDIINQTVGPLLDVCSSRLVRYENIPEDTTDGTCLFLMEDTDTMPERHAFLGNYRRYSCHVVELIVQLKLVDALKHILGGAEYALEKLYDGLPPFSKQNYSKHSMPALRVDSQFTLIDAALKGYMRWRRYHLKDNGQQAAEVERMLEAWCDKLLHMGFDDPMIRKRRLQLLVHFSTTALNKDNDFMLKVLEHILMTWPAMEPEYRLFNEAVKDLQGESMIELQRLAAEMPDHLLGVYEHIERRVSEMMASGALDEKRSLAYKSFLFLIIHRASSLDTQTKIRKLSEFVEPVKAQWQTDDVRTSLTSYSSFCQFLGLDRAQAYLASRKAHEISDWGAAKLDAEGLALQSELEERLKALPLRPTKSFLAFSVERLDKASPAFQASYGLWQEGFSNILADLLEYMSFAHATHNPDNWVGLPGEMRPMVGRILNDRFWQAGISEGSKDDFYARVMDKKMTIEGLASTIRGSVRFVRETAYAIVYCMSKLDLQFYGFEGLSGPLSKALFADSIWLSTHQQSNLLNLVRYLVDDCPVDHRERFLPELMASCFRQMDAKINGEWERMEQQQIMAVDGEAELREEMKSESILRQVTYTAVMTVADFLDPTKSNPPTLESRTHKDDGDGNDASAFPSLRRFCLSRQEIVEPLLVFCTHGIRMRDTRCCGMTLRLFVSLVPEFHVDQAKGGLDGLGGPSAGTFLVPAALASAIREYISSDVLKACVTSMHEPYFVEVQKELASLIAAIMVYYGPSTATPRDVLLSLPNVKAYDLERLTPYIGKPGSHTRQQRAIVLDLLKDLKGVSVSEMGKLVKSTGFGNASRGKRQTRSKMAQGFMREPASTAPGAGQGGGVMGRRGATPDALEGVSSLFEI</sequence>
<dbReference type="Pfam" id="PF03810">
    <property type="entry name" value="IBN_N"/>
    <property type="match status" value="1"/>
</dbReference>
<dbReference type="SUPFAM" id="SSF48371">
    <property type="entry name" value="ARM repeat"/>
    <property type="match status" value="1"/>
</dbReference>
<evidence type="ECO:0000256" key="1">
    <source>
        <dbReference type="ARBA" id="ARBA00009466"/>
    </source>
</evidence>
<comment type="caution">
    <text evidence="6">The sequence shown here is derived from an EMBL/GenBank/DDBJ whole genome shotgun (WGS) entry which is preliminary data.</text>
</comment>
<dbReference type="GO" id="GO:0005049">
    <property type="term" value="F:nuclear export signal receptor activity"/>
    <property type="evidence" value="ECO:0007669"/>
    <property type="project" value="InterPro"/>
</dbReference>
<feature type="domain" description="Importin N-terminal" evidence="5">
    <location>
        <begin position="46"/>
        <end position="132"/>
    </location>
</feature>
<comment type="similarity">
    <text evidence="1">Belongs to the exportin family.</text>
</comment>
<reference evidence="6 7" key="1">
    <citation type="journal article" date="2020" name="Genome Biol. Evol.">
        <title>A new high-quality draft genome assembly of the Chinese cordyceps Ophiocordyceps sinensis.</title>
        <authorList>
            <person name="Shu R."/>
            <person name="Zhang J."/>
            <person name="Meng Q."/>
            <person name="Zhang H."/>
            <person name="Zhou G."/>
            <person name="Li M."/>
            <person name="Wu P."/>
            <person name="Zhao Y."/>
            <person name="Chen C."/>
            <person name="Qin Q."/>
        </authorList>
    </citation>
    <scope>NUCLEOTIDE SEQUENCE [LARGE SCALE GENOMIC DNA]</scope>
    <source>
        <strain evidence="6 7">IOZ07</strain>
    </source>
</reference>
<organism evidence="6 7">
    <name type="scientific">Ophiocordyceps sinensis</name>
    <dbReference type="NCBI Taxonomy" id="72228"/>
    <lineage>
        <taxon>Eukaryota</taxon>
        <taxon>Fungi</taxon>
        <taxon>Dikarya</taxon>
        <taxon>Ascomycota</taxon>
        <taxon>Pezizomycotina</taxon>
        <taxon>Sordariomycetes</taxon>
        <taxon>Hypocreomycetidae</taxon>
        <taxon>Hypocreales</taxon>
        <taxon>Ophiocordycipitaceae</taxon>
        <taxon>Ophiocordyceps</taxon>
    </lineage>
</organism>
<dbReference type="GO" id="GO:0006611">
    <property type="term" value="P:protein export from nucleus"/>
    <property type="evidence" value="ECO:0007669"/>
    <property type="project" value="InterPro"/>
</dbReference>
<dbReference type="GO" id="GO:0003723">
    <property type="term" value="F:RNA binding"/>
    <property type="evidence" value="ECO:0007669"/>
    <property type="project" value="TreeGrafter"/>
</dbReference>
<dbReference type="OrthoDB" id="2215036at2759"/>
<dbReference type="GO" id="GO:0008033">
    <property type="term" value="P:tRNA processing"/>
    <property type="evidence" value="ECO:0007669"/>
    <property type="project" value="UniProtKB-KW"/>
</dbReference>
<dbReference type="Proteomes" id="UP000557566">
    <property type="component" value="Unassembled WGS sequence"/>
</dbReference>
<keyword evidence="7" id="KW-1185">Reference proteome</keyword>
<evidence type="ECO:0000256" key="2">
    <source>
        <dbReference type="ARBA" id="ARBA00022694"/>
    </source>
</evidence>
<evidence type="ECO:0000313" key="7">
    <source>
        <dbReference type="Proteomes" id="UP000557566"/>
    </source>
</evidence>
<dbReference type="Pfam" id="PF19273">
    <property type="entry name" value="Exportin-5"/>
    <property type="match status" value="1"/>
</dbReference>
<evidence type="ECO:0000313" key="6">
    <source>
        <dbReference type="EMBL" id="KAF4512178.1"/>
    </source>
</evidence>
<evidence type="ECO:0000256" key="4">
    <source>
        <dbReference type="SAM" id="MobiDB-lite"/>
    </source>
</evidence>
<dbReference type="Gene3D" id="1.25.10.10">
    <property type="entry name" value="Leucine-rich Repeat Variant"/>
    <property type="match status" value="1"/>
</dbReference>
<dbReference type="InterPro" id="IPR011989">
    <property type="entry name" value="ARM-like"/>
</dbReference>
<accession>A0A8H4V8U1</accession>
<dbReference type="PROSITE" id="PS50166">
    <property type="entry name" value="IMPORTIN_B_NT"/>
    <property type="match status" value="1"/>
</dbReference>
<proteinExistence type="inferred from homology"/>
<feature type="region of interest" description="Disordered" evidence="4">
    <location>
        <begin position="1015"/>
        <end position="1035"/>
    </location>
</feature>
<evidence type="ECO:0000256" key="3">
    <source>
        <dbReference type="ARBA" id="ARBA00025147"/>
    </source>
</evidence>
<dbReference type="PANTHER" id="PTHR11223">
    <property type="entry name" value="EXPORTIN 1/5"/>
    <property type="match status" value="1"/>
</dbReference>
<dbReference type="InterPro" id="IPR016024">
    <property type="entry name" value="ARM-type_fold"/>
</dbReference>
<dbReference type="InterPro" id="IPR013598">
    <property type="entry name" value="Exportin-1/Importin-b-like"/>
</dbReference>
<dbReference type="GO" id="GO:0005737">
    <property type="term" value="C:cytoplasm"/>
    <property type="evidence" value="ECO:0007669"/>
    <property type="project" value="TreeGrafter"/>
</dbReference>
<name>A0A8H4V8U1_9HYPO</name>